<dbReference type="PANTHER" id="PTHR43823:SF3">
    <property type="entry name" value="MULTIDRUG EXPORT PROTEIN MEPA"/>
    <property type="match status" value="1"/>
</dbReference>
<name>A0A1U7NP41_9FIRM</name>
<feature type="transmembrane region" description="Helical" evidence="10">
    <location>
        <begin position="47"/>
        <end position="72"/>
    </location>
</feature>
<dbReference type="AlphaFoldDB" id="A0A1U7NP41"/>
<evidence type="ECO:0000256" key="7">
    <source>
        <dbReference type="ARBA" id="ARBA00022989"/>
    </source>
</evidence>
<dbReference type="CDD" id="cd13143">
    <property type="entry name" value="MATE_MepA_like"/>
    <property type="match status" value="1"/>
</dbReference>
<keyword evidence="12" id="KW-1185">Reference proteome</keyword>
<sequence length="457" mass="50519">MKQIDYGTGSISKNIMRAAGPMIAAQVLSLLYNVVDRMYIGRIEGVGMQALAGVGLCFPLISLINAFANLYASGGASLCAIESGRKNHQKAENYINTSFALIVITAILLSVFGFVFCEKILYAFGASQTTILYALPYMQIYIIGTLFSMISLGLNPFINAQGYPTIGMVTILIGAILNIVLDPIFIFSFHLGIQGAAIASVLAQIVSAIFVLRFLTSKKAEYRLRFFSLGVAEFWDCTKNIVSLGMAGFVMQCTNSLVQIISNNVLNQYGGDLYISIMTIVNSVRQILDTIIFGLADGTSPILSYNYGARYYKRVKKTIWALTAIACLYTSVVWILVLAFPALFIQLFNQEPQLIELCIPALRLYFFAFFFQALQYAGQTTFKALNKRNQAIFFSLFRKVIIVIPLTLWLPNLFNMGAIGVFAAEPISNFVGGSICFITMLVTVFPELNQANEYEKF</sequence>
<dbReference type="PIRSF" id="PIRSF006603">
    <property type="entry name" value="DinF"/>
    <property type="match status" value="1"/>
</dbReference>
<evidence type="ECO:0000256" key="6">
    <source>
        <dbReference type="ARBA" id="ARBA00022692"/>
    </source>
</evidence>
<dbReference type="Proteomes" id="UP000186705">
    <property type="component" value="Unassembled WGS sequence"/>
</dbReference>
<accession>A0A1U7NP41</accession>
<dbReference type="InterPro" id="IPR045070">
    <property type="entry name" value="MATE_MepA-like"/>
</dbReference>
<dbReference type="STRING" id="1862672.BO225_03385"/>
<keyword evidence="6 10" id="KW-0812">Transmembrane</keyword>
<dbReference type="OrthoDB" id="9811110at2"/>
<evidence type="ECO:0000256" key="5">
    <source>
        <dbReference type="ARBA" id="ARBA00022475"/>
    </source>
</evidence>
<organism evidence="11 12">
    <name type="scientific">Dubosiella newyorkensis</name>
    <dbReference type="NCBI Taxonomy" id="1862672"/>
    <lineage>
        <taxon>Bacteria</taxon>
        <taxon>Bacillati</taxon>
        <taxon>Bacillota</taxon>
        <taxon>Erysipelotrichia</taxon>
        <taxon>Erysipelotrichales</taxon>
        <taxon>Erysipelotrichaceae</taxon>
        <taxon>Dubosiella</taxon>
    </lineage>
</organism>
<protein>
    <recommendedName>
        <fullName evidence="3">Multidrug export protein MepA</fullName>
    </recommendedName>
</protein>
<evidence type="ECO:0000313" key="12">
    <source>
        <dbReference type="Proteomes" id="UP000186705"/>
    </source>
</evidence>
<evidence type="ECO:0000256" key="3">
    <source>
        <dbReference type="ARBA" id="ARBA00022106"/>
    </source>
</evidence>
<keyword evidence="5" id="KW-1003">Cell membrane</keyword>
<dbReference type="RefSeq" id="WP_076340880.1">
    <property type="nucleotide sequence ID" value="NZ_CAPDDE010000011.1"/>
</dbReference>
<dbReference type="GeneID" id="78274990"/>
<evidence type="ECO:0000256" key="8">
    <source>
        <dbReference type="ARBA" id="ARBA00023136"/>
    </source>
</evidence>
<dbReference type="InterPro" id="IPR002528">
    <property type="entry name" value="MATE_fam"/>
</dbReference>
<dbReference type="NCBIfam" id="TIGR00797">
    <property type="entry name" value="matE"/>
    <property type="match status" value="1"/>
</dbReference>
<dbReference type="GO" id="GO:0046677">
    <property type="term" value="P:response to antibiotic"/>
    <property type="evidence" value="ECO:0007669"/>
    <property type="project" value="UniProtKB-KW"/>
</dbReference>
<evidence type="ECO:0000313" key="11">
    <source>
        <dbReference type="EMBL" id="OLU47253.1"/>
    </source>
</evidence>
<keyword evidence="4" id="KW-0813">Transport</keyword>
<dbReference type="EMBL" id="MPKA01000053">
    <property type="protein sequence ID" value="OLU47253.1"/>
    <property type="molecule type" value="Genomic_DNA"/>
</dbReference>
<feature type="transmembrane region" description="Helical" evidence="10">
    <location>
        <begin position="93"/>
        <end position="116"/>
    </location>
</feature>
<dbReference type="InterPro" id="IPR051327">
    <property type="entry name" value="MATE_MepA_subfamily"/>
</dbReference>
<keyword evidence="8 10" id="KW-0472">Membrane</keyword>
<evidence type="ECO:0000256" key="9">
    <source>
        <dbReference type="ARBA" id="ARBA00023251"/>
    </source>
</evidence>
<evidence type="ECO:0000256" key="10">
    <source>
        <dbReference type="SAM" id="Phobius"/>
    </source>
</evidence>
<feature type="transmembrane region" description="Helical" evidence="10">
    <location>
        <begin position="354"/>
        <end position="371"/>
    </location>
</feature>
<evidence type="ECO:0000256" key="1">
    <source>
        <dbReference type="ARBA" id="ARBA00004651"/>
    </source>
</evidence>
<dbReference type="Pfam" id="PF01554">
    <property type="entry name" value="MatE"/>
    <property type="match status" value="2"/>
</dbReference>
<feature type="transmembrane region" description="Helical" evidence="10">
    <location>
        <begin position="319"/>
        <end position="348"/>
    </location>
</feature>
<evidence type="ECO:0000256" key="4">
    <source>
        <dbReference type="ARBA" id="ARBA00022448"/>
    </source>
</evidence>
<evidence type="ECO:0000256" key="2">
    <source>
        <dbReference type="ARBA" id="ARBA00008417"/>
    </source>
</evidence>
<feature type="transmembrane region" description="Helical" evidence="10">
    <location>
        <begin position="136"/>
        <end position="154"/>
    </location>
</feature>
<comment type="caution">
    <text evidence="11">The sequence shown here is derived from an EMBL/GenBank/DDBJ whole genome shotgun (WGS) entry which is preliminary data.</text>
</comment>
<dbReference type="PANTHER" id="PTHR43823">
    <property type="entry name" value="SPORULATION PROTEIN YKVU"/>
    <property type="match status" value="1"/>
</dbReference>
<keyword evidence="9" id="KW-0046">Antibiotic resistance</keyword>
<comment type="similarity">
    <text evidence="2">Belongs to the multi antimicrobial extrusion (MATE) (TC 2.A.66.1) family. MepA subfamily.</text>
</comment>
<proteinExistence type="inferred from homology"/>
<keyword evidence="7 10" id="KW-1133">Transmembrane helix</keyword>
<dbReference type="GO" id="GO:0042910">
    <property type="term" value="F:xenobiotic transmembrane transporter activity"/>
    <property type="evidence" value="ECO:0007669"/>
    <property type="project" value="InterPro"/>
</dbReference>
<feature type="transmembrane region" description="Helical" evidence="10">
    <location>
        <begin position="166"/>
        <end position="187"/>
    </location>
</feature>
<feature type="transmembrane region" description="Helical" evidence="10">
    <location>
        <begin position="430"/>
        <end position="448"/>
    </location>
</feature>
<dbReference type="InterPro" id="IPR048279">
    <property type="entry name" value="MdtK-like"/>
</dbReference>
<feature type="transmembrane region" description="Helical" evidence="10">
    <location>
        <begin position="193"/>
        <end position="215"/>
    </location>
</feature>
<comment type="subcellular location">
    <subcellularLocation>
        <location evidence="1">Cell membrane</location>
        <topology evidence="1">Multi-pass membrane protein</topology>
    </subcellularLocation>
</comment>
<dbReference type="GO" id="GO:0005886">
    <property type="term" value="C:plasma membrane"/>
    <property type="evidence" value="ECO:0007669"/>
    <property type="project" value="UniProtKB-SubCell"/>
</dbReference>
<gene>
    <name evidence="11" type="ORF">BO225_03385</name>
</gene>
<dbReference type="GO" id="GO:0015297">
    <property type="term" value="F:antiporter activity"/>
    <property type="evidence" value="ECO:0007669"/>
    <property type="project" value="InterPro"/>
</dbReference>
<feature type="transmembrane region" description="Helical" evidence="10">
    <location>
        <begin position="15"/>
        <end position="35"/>
    </location>
</feature>
<reference evidence="11 12" key="1">
    <citation type="submission" date="2016-11" db="EMBL/GenBank/DDBJ databases">
        <title>Description of two novel members of the family Erysipelotrichaceae: Ileibacterium lipovorans gen. nov., sp. nov. and Dubosiella newyorkensis, gen. nov., sp. nov.</title>
        <authorList>
            <person name="Cox L.M."/>
            <person name="Sohn J."/>
            <person name="Tyrrell K.L."/>
            <person name="Citron D.M."/>
            <person name="Lawson P.A."/>
            <person name="Patel N.B."/>
            <person name="Iizumi T."/>
            <person name="Perez-Perez G.I."/>
            <person name="Goldstein E.J."/>
            <person name="Blaser M.J."/>
        </authorList>
    </citation>
    <scope>NUCLEOTIDE SEQUENCE [LARGE SCALE GENOMIC DNA]</scope>
    <source>
        <strain evidence="11 12">NYU-BL-A4</strain>
    </source>
</reference>